<dbReference type="RefSeq" id="WP_286004324.1">
    <property type="nucleotide sequence ID" value="NZ_JASVEJ010000021.1"/>
</dbReference>
<dbReference type="Proteomes" id="UP001230986">
    <property type="component" value="Unassembled WGS sequence"/>
</dbReference>
<sequence>MHKTEGSLGMELINRFILIVFILFNSNLIDSKARADTKKLSPRELHFEYASSLYANSLLSNLRAVVLVSPDLDKAEDIRKTNIYNDLKIPSRINPFKVKKVLWNSQEIDNDIFIVSGMRFINISWDSFISENNFKIGFNSELSRAFRFRIPVENYFLFFKDSERNLYFSVLVDGDFSDTDSFTKNPPEFSKDIQSAKEYVSTHGLENYFNDRTWFKPYAGVLVKILHDNSDPEKDFILTSKFVEDYTLMINKFGNPVTELPPDVQVLRSQLQTDLGRSVLDKLVKYFEKKSEQN</sequence>
<reference evidence="1 2" key="1">
    <citation type="submission" date="2023-06" db="EMBL/GenBank/DDBJ databases">
        <title>Whole genome sequence of Oscillatoria calcuttensis NRMC-F 0142.</title>
        <authorList>
            <person name="Shakena Fathima T."/>
            <person name="Muralitharan G."/>
            <person name="Thajuddin N."/>
        </authorList>
    </citation>
    <scope>NUCLEOTIDE SEQUENCE [LARGE SCALE GENOMIC DNA]</scope>
    <source>
        <strain evidence="1 2">NRMC-F 0142</strain>
    </source>
</reference>
<keyword evidence="2" id="KW-1185">Reference proteome</keyword>
<organism evidence="1 2">
    <name type="scientific">Geitlerinema calcuttense NRMC-F 0142</name>
    <dbReference type="NCBI Taxonomy" id="2922238"/>
    <lineage>
        <taxon>Bacteria</taxon>
        <taxon>Bacillati</taxon>
        <taxon>Cyanobacteriota</taxon>
        <taxon>Cyanophyceae</taxon>
        <taxon>Geitlerinematales</taxon>
        <taxon>Geitlerinemataceae</taxon>
        <taxon>Geitlerinema</taxon>
    </lineage>
</organism>
<protein>
    <submittedName>
        <fullName evidence="1">Uncharacterized protein</fullName>
    </submittedName>
</protein>
<evidence type="ECO:0000313" key="1">
    <source>
        <dbReference type="EMBL" id="MDL5056895.1"/>
    </source>
</evidence>
<name>A0ABT7LZS9_9CYAN</name>
<accession>A0ABT7LZS9</accession>
<proteinExistence type="predicted"/>
<dbReference type="EMBL" id="JASVEJ010000021">
    <property type="protein sequence ID" value="MDL5056895.1"/>
    <property type="molecule type" value="Genomic_DNA"/>
</dbReference>
<comment type="caution">
    <text evidence="1">The sequence shown here is derived from an EMBL/GenBank/DDBJ whole genome shotgun (WGS) entry which is preliminary data.</text>
</comment>
<gene>
    <name evidence="1" type="ORF">QQ055_05365</name>
</gene>
<evidence type="ECO:0000313" key="2">
    <source>
        <dbReference type="Proteomes" id="UP001230986"/>
    </source>
</evidence>